<dbReference type="Proteomes" id="UP001243330">
    <property type="component" value="Unassembled WGS sequence"/>
</dbReference>
<comment type="caution">
    <text evidence="2">The sequence shown here is derived from an EMBL/GenBank/DDBJ whole genome shotgun (WGS) entry which is preliminary data.</text>
</comment>
<dbReference type="EMBL" id="JAQOWY010000246">
    <property type="protein sequence ID" value="KAK1846165.1"/>
    <property type="molecule type" value="Genomic_DNA"/>
</dbReference>
<proteinExistence type="predicted"/>
<sequence>MRMREERRKTLARVGVRMCACVWMRWMDDSSPEGVRAKRRRTTRGRRAVLVDLSWAARGVPAPAALTWVYRSSGEGEDGTVEHAWMEVGGVKSQATYLAPWIWTCTRRNPRSEKHIVRQRRETKNRHRQRRGWTWVPQYKGHGTWVRQQQAIRLDRAVAGFLRFPTSSFHSSDFHRFMCILESHCRSAPISNAANDSGSPAPSFMLGWNGGHPHGIGVDEFLIKHDFDTSEIGQGKFKAANGPWPILRYLAKCNFGGPAMPVEDDSLEVCPGEPSSLESVWRRPAAMCLVAGAGTRSAAAGLTNRQRCASHGPRPPTPHAASHIPRAGRPVNSAHPVANYELSPRHPIRPSPRGRKNRSSHYGYLP</sequence>
<dbReference type="AlphaFoldDB" id="A0AAD9EEZ4"/>
<feature type="compositionally biased region" description="Basic residues" evidence="1">
    <location>
        <begin position="346"/>
        <end position="359"/>
    </location>
</feature>
<evidence type="ECO:0000256" key="1">
    <source>
        <dbReference type="SAM" id="MobiDB-lite"/>
    </source>
</evidence>
<protein>
    <submittedName>
        <fullName evidence="2">Uncharacterized protein</fullName>
    </submittedName>
</protein>
<name>A0AAD9EEZ4_9PEZI</name>
<organism evidence="2 3">
    <name type="scientific">Colletotrichum chrysophilum</name>
    <dbReference type="NCBI Taxonomy" id="1836956"/>
    <lineage>
        <taxon>Eukaryota</taxon>
        <taxon>Fungi</taxon>
        <taxon>Dikarya</taxon>
        <taxon>Ascomycota</taxon>
        <taxon>Pezizomycotina</taxon>
        <taxon>Sordariomycetes</taxon>
        <taxon>Hypocreomycetidae</taxon>
        <taxon>Glomerellales</taxon>
        <taxon>Glomerellaceae</taxon>
        <taxon>Colletotrichum</taxon>
        <taxon>Colletotrichum gloeosporioides species complex</taxon>
    </lineage>
</organism>
<gene>
    <name evidence="2" type="ORF">CCHR01_11220</name>
</gene>
<reference evidence="2" key="1">
    <citation type="submission" date="2023-01" db="EMBL/GenBank/DDBJ databases">
        <title>Colletotrichum chrysophilum M932 genome sequence.</title>
        <authorList>
            <person name="Baroncelli R."/>
        </authorList>
    </citation>
    <scope>NUCLEOTIDE SEQUENCE</scope>
    <source>
        <strain evidence="2">M932</strain>
    </source>
</reference>
<evidence type="ECO:0000313" key="3">
    <source>
        <dbReference type="Proteomes" id="UP001243330"/>
    </source>
</evidence>
<evidence type="ECO:0000313" key="2">
    <source>
        <dbReference type="EMBL" id="KAK1846165.1"/>
    </source>
</evidence>
<feature type="region of interest" description="Disordered" evidence="1">
    <location>
        <begin position="303"/>
        <end position="366"/>
    </location>
</feature>
<accession>A0AAD9EEZ4</accession>
<keyword evidence="3" id="KW-1185">Reference proteome</keyword>